<dbReference type="InterPro" id="IPR002302">
    <property type="entry name" value="Leu-tRNA-ligase"/>
</dbReference>
<dbReference type="CDD" id="cd00812">
    <property type="entry name" value="LeuRS_core"/>
    <property type="match status" value="1"/>
</dbReference>
<protein>
    <recommendedName>
        <fullName evidence="9">Leucine--tRNA ligase</fullName>
        <ecNumber evidence="9">6.1.1.4</ecNumber>
    </recommendedName>
    <alternativeName>
        <fullName evidence="9">Leucyl-tRNA synthetase</fullName>
        <shortName evidence="9">LeuRS</shortName>
    </alternativeName>
</protein>
<dbReference type="Pfam" id="PF09334">
    <property type="entry name" value="tRNA-synt_1g"/>
    <property type="match status" value="2"/>
</dbReference>
<dbReference type="EC" id="6.1.1.4" evidence="9"/>
<evidence type="ECO:0000313" key="15">
    <source>
        <dbReference type="EMBL" id="QGZ97043.1"/>
    </source>
</evidence>
<evidence type="ECO:0000256" key="2">
    <source>
        <dbReference type="ARBA" id="ARBA00022490"/>
    </source>
</evidence>
<keyword evidence="5 9" id="KW-0067">ATP-binding</keyword>
<dbReference type="PANTHER" id="PTHR43740:SF2">
    <property type="entry name" value="LEUCINE--TRNA LIGASE, MITOCHONDRIAL"/>
    <property type="match status" value="1"/>
</dbReference>
<evidence type="ECO:0000256" key="5">
    <source>
        <dbReference type="ARBA" id="ARBA00022840"/>
    </source>
</evidence>
<dbReference type="Pfam" id="PF13603">
    <property type="entry name" value="tRNA-synt_1_2"/>
    <property type="match status" value="1"/>
</dbReference>
<reference evidence="16" key="1">
    <citation type="submission" date="2019-12" db="EMBL/GenBank/DDBJ databases">
        <title>Complete genome of Terracaulis silvestris 0127_4.</title>
        <authorList>
            <person name="Vieira S."/>
            <person name="Riedel T."/>
            <person name="Sproer C."/>
            <person name="Pascual J."/>
            <person name="Boedeker C."/>
            <person name="Overmann J."/>
        </authorList>
    </citation>
    <scope>NUCLEOTIDE SEQUENCE [LARGE SCALE GENOMIC DNA]</scope>
    <source>
        <strain evidence="16">0127_4</strain>
    </source>
</reference>
<dbReference type="KEGG" id="tsv:DSM104635_03908"/>
<dbReference type="FunFam" id="1.10.730.10:FF:000002">
    <property type="entry name" value="Leucine--tRNA ligase"/>
    <property type="match status" value="1"/>
</dbReference>
<dbReference type="PANTHER" id="PTHR43740">
    <property type="entry name" value="LEUCYL-TRNA SYNTHETASE"/>
    <property type="match status" value="1"/>
</dbReference>
<feature type="binding site" evidence="9">
    <location>
        <position position="682"/>
    </location>
    <ligand>
        <name>ATP</name>
        <dbReference type="ChEBI" id="CHEBI:30616"/>
    </ligand>
</feature>
<keyword evidence="16" id="KW-1185">Reference proteome</keyword>
<dbReference type="GO" id="GO:0006429">
    <property type="term" value="P:leucyl-tRNA aminoacylation"/>
    <property type="evidence" value="ECO:0007669"/>
    <property type="project" value="UniProtKB-UniRule"/>
</dbReference>
<feature type="short sequence motif" description="'HIGH' region" evidence="9">
    <location>
        <begin position="44"/>
        <end position="54"/>
    </location>
</feature>
<dbReference type="GO" id="GO:0002161">
    <property type="term" value="F:aminoacyl-tRNA deacylase activity"/>
    <property type="evidence" value="ECO:0007669"/>
    <property type="project" value="InterPro"/>
</dbReference>
<comment type="catalytic activity">
    <reaction evidence="8 9">
        <text>tRNA(Leu) + L-leucine + ATP = L-leucyl-tRNA(Leu) + AMP + diphosphate</text>
        <dbReference type="Rhea" id="RHEA:11688"/>
        <dbReference type="Rhea" id="RHEA-COMP:9613"/>
        <dbReference type="Rhea" id="RHEA-COMP:9622"/>
        <dbReference type="ChEBI" id="CHEBI:30616"/>
        <dbReference type="ChEBI" id="CHEBI:33019"/>
        <dbReference type="ChEBI" id="CHEBI:57427"/>
        <dbReference type="ChEBI" id="CHEBI:78442"/>
        <dbReference type="ChEBI" id="CHEBI:78494"/>
        <dbReference type="ChEBI" id="CHEBI:456215"/>
        <dbReference type="EC" id="6.1.1.4"/>
    </reaction>
</comment>
<evidence type="ECO:0000256" key="7">
    <source>
        <dbReference type="ARBA" id="ARBA00023146"/>
    </source>
</evidence>
<dbReference type="InterPro" id="IPR015413">
    <property type="entry name" value="Methionyl/Leucyl_tRNA_Synth"/>
</dbReference>
<dbReference type="GO" id="GO:0005524">
    <property type="term" value="F:ATP binding"/>
    <property type="evidence" value="ECO:0007669"/>
    <property type="project" value="UniProtKB-UniRule"/>
</dbReference>
<evidence type="ECO:0000259" key="13">
    <source>
        <dbReference type="Pfam" id="PF09334"/>
    </source>
</evidence>
<evidence type="ECO:0000259" key="14">
    <source>
        <dbReference type="Pfam" id="PF13603"/>
    </source>
</evidence>
<dbReference type="InterPro" id="IPR009008">
    <property type="entry name" value="Val/Leu/Ile-tRNA-synth_edit"/>
</dbReference>
<dbReference type="AlphaFoldDB" id="A0A6I6N134"/>
<evidence type="ECO:0000259" key="12">
    <source>
        <dbReference type="Pfam" id="PF08264"/>
    </source>
</evidence>
<dbReference type="InterPro" id="IPR013155">
    <property type="entry name" value="M/V/L/I-tRNA-synth_anticd-bd"/>
</dbReference>
<keyword evidence="7 9" id="KW-0030">Aminoacyl-tRNA synthetase</keyword>
<evidence type="ECO:0000256" key="1">
    <source>
        <dbReference type="ARBA" id="ARBA00005594"/>
    </source>
</evidence>
<dbReference type="NCBIfam" id="TIGR00396">
    <property type="entry name" value="leuS_bact"/>
    <property type="match status" value="1"/>
</dbReference>
<feature type="domain" description="Aminoacyl-tRNA synthetase class Ia" evidence="11">
    <location>
        <begin position="429"/>
        <end position="591"/>
    </location>
</feature>
<dbReference type="SUPFAM" id="SSF52374">
    <property type="entry name" value="Nucleotidylyl transferase"/>
    <property type="match status" value="1"/>
</dbReference>
<organism evidence="15 16">
    <name type="scientific">Terricaulis silvestris</name>
    <dbReference type="NCBI Taxonomy" id="2686094"/>
    <lineage>
        <taxon>Bacteria</taxon>
        <taxon>Pseudomonadati</taxon>
        <taxon>Pseudomonadota</taxon>
        <taxon>Alphaproteobacteria</taxon>
        <taxon>Caulobacterales</taxon>
        <taxon>Caulobacteraceae</taxon>
        <taxon>Terricaulis</taxon>
    </lineage>
</organism>
<dbReference type="FunFam" id="3.40.50.620:FF:000056">
    <property type="entry name" value="Leucine--tRNA ligase"/>
    <property type="match status" value="1"/>
</dbReference>
<dbReference type="HAMAP" id="MF_00049_B">
    <property type="entry name" value="Leu_tRNA_synth_B"/>
    <property type="match status" value="1"/>
</dbReference>
<dbReference type="InterPro" id="IPR025709">
    <property type="entry name" value="Leu_tRNA-synth_edit"/>
</dbReference>
<comment type="similarity">
    <text evidence="1 9 10">Belongs to the class-I aminoacyl-tRNA synthetase family.</text>
</comment>
<keyword evidence="3 9" id="KW-0436">Ligase</keyword>
<feature type="domain" description="Leucyl-tRNA synthetase editing" evidence="14">
    <location>
        <begin position="224"/>
        <end position="414"/>
    </location>
</feature>
<dbReference type="InterPro" id="IPR009080">
    <property type="entry name" value="tRNAsynth_Ia_anticodon-bd"/>
</dbReference>
<dbReference type="GO" id="GO:0005829">
    <property type="term" value="C:cytosol"/>
    <property type="evidence" value="ECO:0007669"/>
    <property type="project" value="TreeGrafter"/>
</dbReference>
<name>A0A6I6N134_9CAUL</name>
<dbReference type="PRINTS" id="PR00985">
    <property type="entry name" value="TRNASYNTHLEU"/>
</dbReference>
<dbReference type="Proteomes" id="UP000431269">
    <property type="component" value="Chromosome"/>
</dbReference>
<evidence type="ECO:0000256" key="3">
    <source>
        <dbReference type="ARBA" id="ARBA00022598"/>
    </source>
</evidence>
<dbReference type="SUPFAM" id="SSF47323">
    <property type="entry name" value="Anticodon-binding domain of a subclass of class I aminoacyl-tRNA synthetases"/>
    <property type="match status" value="1"/>
</dbReference>
<evidence type="ECO:0000256" key="9">
    <source>
        <dbReference type="HAMAP-Rule" id="MF_00049"/>
    </source>
</evidence>
<gene>
    <name evidence="9 15" type="primary">leuS</name>
    <name evidence="15" type="ORF">DSM104635_03908</name>
</gene>
<feature type="short sequence motif" description="'KMSKS' region" evidence="9">
    <location>
        <begin position="679"/>
        <end position="683"/>
    </location>
</feature>
<proteinExistence type="inferred from homology"/>
<dbReference type="InterPro" id="IPR001412">
    <property type="entry name" value="aa-tRNA-synth_I_CS"/>
</dbReference>
<dbReference type="GO" id="GO:0004823">
    <property type="term" value="F:leucine-tRNA ligase activity"/>
    <property type="evidence" value="ECO:0007669"/>
    <property type="project" value="UniProtKB-UniRule"/>
</dbReference>
<keyword evidence="6 9" id="KW-0648">Protein biosynthesis</keyword>
<evidence type="ECO:0000256" key="4">
    <source>
        <dbReference type="ARBA" id="ARBA00022741"/>
    </source>
</evidence>
<evidence type="ECO:0000259" key="11">
    <source>
        <dbReference type="Pfam" id="PF00133"/>
    </source>
</evidence>
<evidence type="ECO:0000256" key="10">
    <source>
        <dbReference type="RuleBase" id="RU363035"/>
    </source>
</evidence>
<dbReference type="FunFam" id="3.40.50.620:FF:000003">
    <property type="entry name" value="Leucine--tRNA ligase"/>
    <property type="match status" value="1"/>
</dbReference>
<dbReference type="EMBL" id="CP047045">
    <property type="protein sequence ID" value="QGZ97043.1"/>
    <property type="molecule type" value="Genomic_DNA"/>
</dbReference>
<dbReference type="CDD" id="cd07958">
    <property type="entry name" value="Anticodon_Ia_Leu_BEm"/>
    <property type="match status" value="1"/>
</dbReference>
<feature type="domain" description="Methionyl/Leucyl tRNA synthetase" evidence="13">
    <location>
        <begin position="41"/>
        <end position="173"/>
    </location>
</feature>
<evidence type="ECO:0000256" key="8">
    <source>
        <dbReference type="ARBA" id="ARBA00047469"/>
    </source>
</evidence>
<dbReference type="PROSITE" id="PS00178">
    <property type="entry name" value="AA_TRNA_LIGASE_I"/>
    <property type="match status" value="1"/>
</dbReference>
<dbReference type="InterPro" id="IPR014729">
    <property type="entry name" value="Rossmann-like_a/b/a_fold"/>
</dbReference>
<dbReference type="InterPro" id="IPR002300">
    <property type="entry name" value="aa-tRNA-synth_Ia"/>
</dbReference>
<dbReference type="Pfam" id="PF08264">
    <property type="entry name" value="Anticodon_1"/>
    <property type="match status" value="1"/>
</dbReference>
<accession>A0A6I6N134</accession>
<comment type="subcellular location">
    <subcellularLocation>
        <location evidence="9">Cytoplasm</location>
    </subcellularLocation>
</comment>
<keyword evidence="4 9" id="KW-0547">Nucleotide-binding</keyword>
<sequence>MSRYNHREVEPKWRARWAAAGIDRALSPEEANGKPKAYVLEMFPYPSGRIHVGHSRNYTMGDVVARFRRSNGYNVLHPMGWDAFGLPAENAAIEKNVHPKGWTYDNIDAMREQLKLLGLAIDWSREIATCDASYYKHQQAIFLAFWRKGLVYRKKQKVNWDPVDNTVLANEQVVDGKGWRSGAPVETRELEQWMFRVTAYAEDLLTAIGGLDKWPDKVRLMQSNWIGKSQGARFKFDIVDREPGGTSGEHQIEVFTTRPDTLFGASFVALAADHPLTKQAAIENADVAEFITRAQSLGTSEADIEKAEKFGVDLGLRVKHPFDPSWELPVWAANFVLSQYGTGALFGCPGHDERDHAFASTYKLPIIPVVLPNGEDAATFSVADKPYTDDGVAYNSRFLDGLGSRAAIARAVEELVKLGAGEATTQWRLRDWGVSRQRYWGCPIPAIHCEKCGVVPVPESDLPIALPDDVTFDREHPGNPLDRHPTWKHTACPTCGGKATRETDTLDTFVDSSWYFARFTDPKNETSPFDQKKAAYWLPVDQYVGGVEHAVLHLLYSRFFTRGLRDCGYLEGPANGEPFASLFTQGMVVHETYREVVPFTHNYAATDFSKDDPLPPDEPSRARSVAEALGKSPHSAVVLEFDSVAGASGTRVAMGGWLLPEERESLKAGRLYLTGDIEKMSKSKKNVVDLSEFITDFGADVARWFVLSDSPPERDVEWTAAGVKGAWGFVQRVWTLVDAHGKPAPKATDTPPNRAAEGESLALRQLAHRAIQSVTDDIEHFRFNVAIARCYELVNAIAKLKGDDEASIYARGEALRILAQLISPYMPHLAEECWETLGGEGLLAIAPWPVADPQLAARNSVTLPIQVNGKKRGEIEAPKGAPEADVREMALKHPSVAQFLEGQTVRKVIVVADRIVNIVAN</sequence>
<dbReference type="SUPFAM" id="SSF50677">
    <property type="entry name" value="ValRS/IleRS/LeuRS editing domain"/>
    <property type="match status" value="1"/>
</dbReference>
<dbReference type="RefSeq" id="WP_158767875.1">
    <property type="nucleotide sequence ID" value="NZ_CP047045.1"/>
</dbReference>
<feature type="domain" description="Methionyl/Leucyl tRNA synthetase" evidence="13">
    <location>
        <begin position="672"/>
        <end position="721"/>
    </location>
</feature>
<evidence type="ECO:0000313" key="16">
    <source>
        <dbReference type="Proteomes" id="UP000431269"/>
    </source>
</evidence>
<dbReference type="Gene3D" id="3.40.50.620">
    <property type="entry name" value="HUPs"/>
    <property type="match status" value="2"/>
</dbReference>
<dbReference type="Pfam" id="PF00133">
    <property type="entry name" value="tRNA-synt_1"/>
    <property type="match status" value="1"/>
</dbReference>
<dbReference type="Gene3D" id="3.90.740.10">
    <property type="entry name" value="Valyl/Leucyl/Isoleucyl-tRNA synthetase, editing domain"/>
    <property type="match status" value="1"/>
</dbReference>
<evidence type="ECO:0000256" key="6">
    <source>
        <dbReference type="ARBA" id="ARBA00022917"/>
    </source>
</evidence>
<feature type="domain" description="Methionyl/Valyl/Leucyl/Isoleucyl-tRNA synthetase anticodon-binding" evidence="12">
    <location>
        <begin position="765"/>
        <end position="884"/>
    </location>
</feature>
<keyword evidence="2 9" id="KW-0963">Cytoplasm</keyword>
<dbReference type="Gene3D" id="1.10.730.10">
    <property type="entry name" value="Isoleucyl-tRNA Synthetase, Domain 1"/>
    <property type="match status" value="1"/>
</dbReference>